<feature type="transmembrane region" description="Helical" evidence="1">
    <location>
        <begin position="9"/>
        <end position="28"/>
    </location>
</feature>
<dbReference type="Bgee" id="ENSCATG00000017286">
    <property type="expression patterns" value="Expressed in frontal cortex and 1 other cell type or tissue"/>
</dbReference>
<keyword evidence="1" id="KW-0472">Membrane</keyword>
<keyword evidence="3" id="KW-1185">Reference proteome</keyword>
<reference evidence="2" key="2">
    <citation type="submission" date="2025-09" db="UniProtKB">
        <authorList>
            <consortium name="Ensembl"/>
        </authorList>
    </citation>
    <scope>IDENTIFICATION</scope>
</reference>
<sequence length="95" mass="11111">MSQDGKKKMWFNQVILTNLISPFVLLFWERSGDSLRRTYLHWEELSFRARDGEQKGSMERKILTDLTEARKKSKSPNVLILESNYLSQTTAVTSK</sequence>
<keyword evidence="1" id="KW-0812">Transmembrane</keyword>
<reference evidence="2" key="1">
    <citation type="submission" date="2025-08" db="UniProtKB">
        <authorList>
            <consortium name="Ensembl"/>
        </authorList>
    </citation>
    <scope>IDENTIFICATION</scope>
</reference>
<organism evidence="2 3">
    <name type="scientific">Cercocebus atys</name>
    <name type="common">Sooty mangabey</name>
    <name type="synonym">Cercocebus torquatus atys</name>
    <dbReference type="NCBI Taxonomy" id="9531"/>
    <lineage>
        <taxon>Eukaryota</taxon>
        <taxon>Metazoa</taxon>
        <taxon>Chordata</taxon>
        <taxon>Craniata</taxon>
        <taxon>Vertebrata</taxon>
        <taxon>Euteleostomi</taxon>
        <taxon>Mammalia</taxon>
        <taxon>Eutheria</taxon>
        <taxon>Euarchontoglires</taxon>
        <taxon>Primates</taxon>
        <taxon>Haplorrhini</taxon>
        <taxon>Catarrhini</taxon>
        <taxon>Cercopithecidae</taxon>
        <taxon>Cercopithecinae</taxon>
        <taxon>Cercocebus</taxon>
    </lineage>
</organism>
<dbReference type="OMA" id="QQGSMER"/>
<dbReference type="Proteomes" id="UP000233060">
    <property type="component" value="Unassembled WGS sequence"/>
</dbReference>
<evidence type="ECO:0000313" key="2">
    <source>
        <dbReference type="Ensembl" id="ENSCATP00000005164.1"/>
    </source>
</evidence>
<dbReference type="GeneTree" id="ENSGT00910000147216"/>
<evidence type="ECO:0000313" key="3">
    <source>
        <dbReference type="Proteomes" id="UP000233060"/>
    </source>
</evidence>
<evidence type="ECO:0000256" key="1">
    <source>
        <dbReference type="SAM" id="Phobius"/>
    </source>
</evidence>
<protein>
    <submittedName>
        <fullName evidence="2">Uncharacterized protein</fullName>
    </submittedName>
</protein>
<dbReference type="AlphaFoldDB" id="A0A2K5KWS3"/>
<keyword evidence="1" id="KW-1133">Transmembrane helix</keyword>
<name>A0A2K5KWS3_CERAT</name>
<accession>A0A2K5KWS3</accession>
<proteinExistence type="predicted"/>
<dbReference type="Ensembl" id="ENSCATT00000019756.1">
    <property type="protein sequence ID" value="ENSCATP00000005164.1"/>
    <property type="gene ID" value="ENSCATG00000017286.1"/>
</dbReference>